<keyword evidence="2" id="KW-1185">Reference proteome</keyword>
<dbReference type="Proteomes" id="UP001060085">
    <property type="component" value="Linkage Group LG01"/>
</dbReference>
<dbReference type="EMBL" id="CM044701">
    <property type="protein sequence ID" value="KAI5681189.1"/>
    <property type="molecule type" value="Genomic_DNA"/>
</dbReference>
<evidence type="ECO:0000313" key="1">
    <source>
        <dbReference type="EMBL" id="KAI5681189.1"/>
    </source>
</evidence>
<evidence type="ECO:0000313" key="2">
    <source>
        <dbReference type="Proteomes" id="UP001060085"/>
    </source>
</evidence>
<comment type="caution">
    <text evidence="1">The sequence shown here is derived from an EMBL/GenBank/DDBJ whole genome shotgun (WGS) entry which is preliminary data.</text>
</comment>
<name>A0ACC0C8G5_CATRO</name>
<organism evidence="1 2">
    <name type="scientific">Catharanthus roseus</name>
    <name type="common">Madagascar periwinkle</name>
    <name type="synonym">Vinca rosea</name>
    <dbReference type="NCBI Taxonomy" id="4058"/>
    <lineage>
        <taxon>Eukaryota</taxon>
        <taxon>Viridiplantae</taxon>
        <taxon>Streptophyta</taxon>
        <taxon>Embryophyta</taxon>
        <taxon>Tracheophyta</taxon>
        <taxon>Spermatophyta</taxon>
        <taxon>Magnoliopsida</taxon>
        <taxon>eudicotyledons</taxon>
        <taxon>Gunneridae</taxon>
        <taxon>Pentapetalae</taxon>
        <taxon>asterids</taxon>
        <taxon>lamiids</taxon>
        <taxon>Gentianales</taxon>
        <taxon>Apocynaceae</taxon>
        <taxon>Rauvolfioideae</taxon>
        <taxon>Vinceae</taxon>
        <taxon>Catharanthinae</taxon>
        <taxon>Catharanthus</taxon>
    </lineage>
</organism>
<accession>A0ACC0C8G5</accession>
<reference evidence="2" key="1">
    <citation type="journal article" date="2023" name="Nat. Plants">
        <title>Single-cell RNA sequencing provides a high-resolution roadmap for understanding the multicellular compartmentation of specialized metabolism.</title>
        <authorList>
            <person name="Sun S."/>
            <person name="Shen X."/>
            <person name="Li Y."/>
            <person name="Li Y."/>
            <person name="Wang S."/>
            <person name="Li R."/>
            <person name="Zhang H."/>
            <person name="Shen G."/>
            <person name="Guo B."/>
            <person name="Wei J."/>
            <person name="Xu J."/>
            <person name="St-Pierre B."/>
            <person name="Chen S."/>
            <person name="Sun C."/>
        </authorList>
    </citation>
    <scope>NUCLEOTIDE SEQUENCE [LARGE SCALE GENOMIC DNA]</scope>
</reference>
<proteinExistence type="predicted"/>
<protein>
    <submittedName>
        <fullName evidence="1">Uncharacterized protein</fullName>
    </submittedName>
</protein>
<gene>
    <name evidence="1" type="ORF">M9H77_02416</name>
</gene>
<sequence length="200" mass="23221">MEYNVVNAYGGNNHGNGNFTPKTNIRVGNFSRHAHNFYDCYGGNRVGAKNYYNDRTYERAPRNKVRNGENYVKMDEMFHKRRGNVERCHDSHKHYEHSHGLKPIKTWSLMKQALRIRYGVENHKGQGQGQTKVKFMEPSIVEEAPNVKELPHAAIEAKEVVEIHVEKEASNEYSCDSTNEKSIKKESARKREISRKIMQL</sequence>